<evidence type="ECO:0000256" key="3">
    <source>
        <dbReference type="ARBA" id="ARBA00022475"/>
    </source>
</evidence>
<dbReference type="Pfam" id="PF03176">
    <property type="entry name" value="MMPL"/>
    <property type="match status" value="2"/>
</dbReference>
<gene>
    <name evidence="9" type="ORF">TMU3MR103_0132</name>
</gene>
<feature type="transmembrane region" description="Helical" evidence="7">
    <location>
        <begin position="310"/>
        <end position="332"/>
    </location>
</feature>
<dbReference type="PATRIC" id="fig|1302648.3.peg.120"/>
<feature type="transmembrane region" description="Helical" evidence="7">
    <location>
        <begin position="364"/>
        <end position="381"/>
    </location>
</feature>
<feature type="transmembrane region" description="Helical" evidence="7">
    <location>
        <begin position="282"/>
        <end position="304"/>
    </location>
</feature>
<reference evidence="9 10" key="1">
    <citation type="submission" date="2014-08" db="EMBL/GenBank/DDBJ databases">
        <title>Genome sequence of Tetragenococcus muriaticus.</title>
        <authorList>
            <person name="Chuea-nongthon C."/>
            <person name="Rodtong S."/>
            <person name="Yongsawatdigul J."/>
            <person name="Steele J.L."/>
            <person name="Liu X.-y."/>
            <person name="Speers J."/>
            <person name="Glasner J.D."/>
            <person name="Neeno-Eckwall E.C."/>
        </authorList>
    </citation>
    <scope>NUCLEOTIDE SEQUENCE [LARGE SCALE GENOMIC DNA]</scope>
    <source>
        <strain evidence="9 10">3MR10-3</strain>
    </source>
</reference>
<dbReference type="InterPro" id="IPR004869">
    <property type="entry name" value="MMPL_dom"/>
</dbReference>
<evidence type="ECO:0000256" key="2">
    <source>
        <dbReference type="ARBA" id="ARBA00010157"/>
    </source>
</evidence>
<dbReference type="SUPFAM" id="SSF82866">
    <property type="entry name" value="Multidrug efflux transporter AcrB transmembrane domain"/>
    <property type="match status" value="2"/>
</dbReference>
<evidence type="ECO:0000256" key="4">
    <source>
        <dbReference type="ARBA" id="ARBA00022692"/>
    </source>
</evidence>
<keyword evidence="5 7" id="KW-1133">Transmembrane helix</keyword>
<dbReference type="RefSeq" id="WP_038021793.1">
    <property type="nucleotide sequence ID" value="NZ_JPVT01000013.1"/>
</dbReference>
<comment type="caution">
    <text evidence="9">The sequence shown here is derived from an EMBL/GenBank/DDBJ whole genome shotgun (WGS) entry which is preliminary data.</text>
</comment>
<comment type="similarity">
    <text evidence="2">Belongs to the resistance-nodulation-cell division (RND) (TC 2.A.6) family. MmpL subfamily.</text>
</comment>
<keyword evidence="3" id="KW-1003">Cell membrane</keyword>
<feature type="transmembrane region" description="Helical" evidence="7">
    <location>
        <begin position="12"/>
        <end position="34"/>
    </location>
</feature>
<evidence type="ECO:0000256" key="1">
    <source>
        <dbReference type="ARBA" id="ARBA00004651"/>
    </source>
</evidence>
<proteinExistence type="inferred from homology"/>
<name>A0A091C5G1_9ENTE</name>
<keyword evidence="6 7" id="KW-0472">Membrane</keyword>
<evidence type="ECO:0000256" key="5">
    <source>
        <dbReference type="ARBA" id="ARBA00022989"/>
    </source>
</evidence>
<protein>
    <submittedName>
        <fullName evidence="9">Transport protein</fullName>
    </submittedName>
</protein>
<feature type="transmembrane region" description="Helical" evidence="7">
    <location>
        <begin position="822"/>
        <end position="844"/>
    </location>
</feature>
<feature type="domain" description="Membrane transport protein MMPL" evidence="8">
    <location>
        <begin position="587"/>
        <end position="872"/>
    </location>
</feature>
<dbReference type="PANTHER" id="PTHR33406:SF6">
    <property type="entry name" value="MEMBRANE PROTEIN YDGH-RELATED"/>
    <property type="match status" value="1"/>
</dbReference>
<evidence type="ECO:0000313" key="10">
    <source>
        <dbReference type="Proteomes" id="UP000029381"/>
    </source>
</evidence>
<feature type="transmembrane region" description="Helical" evidence="7">
    <location>
        <begin position="202"/>
        <end position="223"/>
    </location>
</feature>
<keyword evidence="10" id="KW-1185">Reference proteome</keyword>
<dbReference type="InterPro" id="IPR050545">
    <property type="entry name" value="Mycobact_MmpL"/>
</dbReference>
<feature type="transmembrane region" description="Helical" evidence="7">
    <location>
        <begin position="749"/>
        <end position="769"/>
    </location>
</feature>
<dbReference type="GO" id="GO:0005886">
    <property type="term" value="C:plasma membrane"/>
    <property type="evidence" value="ECO:0007669"/>
    <property type="project" value="UniProtKB-SubCell"/>
</dbReference>
<dbReference type="Proteomes" id="UP000029381">
    <property type="component" value="Unassembled WGS sequence"/>
</dbReference>
<dbReference type="PANTHER" id="PTHR33406">
    <property type="entry name" value="MEMBRANE PROTEIN MJ1562-RELATED"/>
    <property type="match status" value="1"/>
</dbReference>
<accession>A0A091C5G1</accession>
<comment type="subcellular location">
    <subcellularLocation>
        <location evidence="1">Cell membrane</location>
        <topology evidence="1">Multi-pass membrane protein</topology>
    </subcellularLocation>
</comment>
<evidence type="ECO:0000259" key="8">
    <source>
        <dbReference type="Pfam" id="PF03176"/>
    </source>
</evidence>
<feature type="domain" description="Membrane transport protein MMPL" evidence="8">
    <location>
        <begin position="42"/>
        <end position="364"/>
    </location>
</feature>
<evidence type="ECO:0000256" key="7">
    <source>
        <dbReference type="SAM" id="Phobius"/>
    </source>
</evidence>
<feature type="transmembrane region" description="Helical" evidence="7">
    <location>
        <begin position="781"/>
        <end position="801"/>
    </location>
</feature>
<dbReference type="AlphaFoldDB" id="A0A091C5G1"/>
<evidence type="ECO:0000313" key="9">
    <source>
        <dbReference type="EMBL" id="KFN93086.1"/>
    </source>
</evidence>
<dbReference type="EMBL" id="JPVT01000013">
    <property type="protein sequence ID" value="KFN93086.1"/>
    <property type="molecule type" value="Genomic_DNA"/>
</dbReference>
<keyword evidence="4 7" id="KW-0812">Transmembrane</keyword>
<dbReference type="Gene3D" id="1.20.1640.10">
    <property type="entry name" value="Multidrug efflux transporter AcrB transmembrane domain"/>
    <property type="match status" value="2"/>
</dbReference>
<feature type="transmembrane region" description="Helical" evidence="7">
    <location>
        <begin position="850"/>
        <end position="869"/>
    </location>
</feature>
<sequence>MSKYIKQNIAKFVTWIIVLILGIVMLPNISSLVAEKGQTKIPDTAKSQVAKTIQKDWGHNISNTRQVVLVFNNGDQALTHKQKDRINDTIDKIKDNKSKYDIKGVTAPNDSEATKKQLISKDKSTQIVQLDVGKRDSVRKMNQKLVKEVKTSGVKTYVTGSDILNDDFSVAIEEGLKKTEVIAIVFILIVLILVFRSPIVPLISLGTVGLSFIVALSAVMNLAKYAGFTISNFTQVFMVVVMFGIGTDYNILLYNQFKNDLIEGMDKETATKHSLKVAGKTILYSGSTVLLGFLTLALAKFSIYRSATGVGIGVAILLLALLTVNPFFMSLLGNKVFWPSHNSKESNHSKLWDWLSGHSAKNPLIALGIIVILAIPMLLTYNNKLNYDTVVELPANYSAKQGFKTVQKHFSKGTAEPTTIYIKSSHKLDNESDLRVIDNLTNQIKGIDGIKTVASVTQPGGDKLDQLYVNDQLKTLTSQTSKAQAGLKELQKGLTGGDFDASQLEDIGAKATLIGQELKSIQSTSGSSVSGQQLMTALQQKMAAAGQPLSQTQMTILSGAASQEMASVSSMQTRLQAIATYTQAIGNDAQTLGNELKEQQQKMATAGGSVGKLNDGLSESNNYLKELQDSSASNTLFVPKAVLESDTFKDSEDVYLSSNKKAAKITVVLDSDPLTAKSIKKVESLQTMINNNIKGTSLKKASVSIGGQTSETSDKSSIANQDFLRSAVIMLVGITLALMLVTRSILQPFYIIASLLLAYVGGLGITRFISSTFLGENLLGWNVPFFTFVMLVALGVDYSIFLMMKYREFDNEDAGDRIVKSAGIIGTVVISAAIILGGTFAALIPAGVLTLTQVAVGVISGLVILVFLIPAMNSSLIRLTYPRKN</sequence>
<evidence type="ECO:0000256" key="6">
    <source>
        <dbReference type="ARBA" id="ARBA00023136"/>
    </source>
</evidence>
<feature type="transmembrane region" description="Helical" evidence="7">
    <location>
        <begin position="235"/>
        <end position="255"/>
    </location>
</feature>
<organism evidence="9 10">
    <name type="scientific">Tetragenococcus muriaticus 3MR10-3</name>
    <dbReference type="NCBI Taxonomy" id="1302648"/>
    <lineage>
        <taxon>Bacteria</taxon>
        <taxon>Bacillati</taxon>
        <taxon>Bacillota</taxon>
        <taxon>Bacilli</taxon>
        <taxon>Lactobacillales</taxon>
        <taxon>Enterococcaceae</taxon>
        <taxon>Tetragenococcus</taxon>
    </lineage>
</organism>